<organism evidence="1">
    <name type="scientific">Dictyoglomus thermophilum</name>
    <dbReference type="NCBI Taxonomy" id="14"/>
    <lineage>
        <taxon>Bacteria</taxon>
        <taxon>Pseudomonadati</taxon>
        <taxon>Dictyoglomota</taxon>
        <taxon>Dictyoglomia</taxon>
        <taxon>Dictyoglomales</taxon>
        <taxon>Dictyoglomaceae</taxon>
        <taxon>Dictyoglomus</taxon>
    </lineage>
</organism>
<dbReference type="EMBL" id="DTIN01000033">
    <property type="protein sequence ID" value="HFX14083.1"/>
    <property type="molecule type" value="Genomic_DNA"/>
</dbReference>
<name>A0A7C3RLI0_DICTH</name>
<dbReference type="InterPro" id="IPR025368">
    <property type="entry name" value="DUF4272"/>
</dbReference>
<evidence type="ECO:0000313" key="1">
    <source>
        <dbReference type="EMBL" id="HFX14083.1"/>
    </source>
</evidence>
<proteinExistence type="predicted"/>
<dbReference type="Pfam" id="PF14094">
    <property type="entry name" value="DUF4272"/>
    <property type="match status" value="1"/>
</dbReference>
<gene>
    <name evidence="1" type="ORF">ENW00_08070</name>
</gene>
<reference evidence="1" key="1">
    <citation type="journal article" date="2020" name="mSystems">
        <title>Genome- and Community-Level Interaction Insights into Carbon Utilization and Element Cycling Functions of Hydrothermarchaeota in Hydrothermal Sediment.</title>
        <authorList>
            <person name="Zhou Z."/>
            <person name="Liu Y."/>
            <person name="Xu W."/>
            <person name="Pan J."/>
            <person name="Luo Z.H."/>
            <person name="Li M."/>
        </authorList>
    </citation>
    <scope>NUCLEOTIDE SEQUENCE [LARGE SCALE GENOMIC DNA]</scope>
    <source>
        <strain evidence="1">SpSt-81</strain>
    </source>
</reference>
<sequence length="249" mass="29545">MEEEIYLNPPTEREVINRALCLSVLFLRSQAEAIYLSSPDKEIFNIESNFFQEVYKWIEEENLKNFFTEQERILLGKDIGKWDENETLLSFTYLESLGVLFWALSLIDKLPPYDIGFRLSDVIDVIPVLKSRDEFLGKVKLRPFKELIKERDIAEIWYFRWKLGRMEKENYKLEEGKSYKDAVKLLVEKALSSGAISYTIEDDFPVQGKPFYRITGEDYLFLSGIILERFLTLNWLCGSYKSWDERKEY</sequence>
<protein>
    <submittedName>
        <fullName evidence="1">DUF4272 domain-containing protein</fullName>
    </submittedName>
</protein>
<comment type="caution">
    <text evidence="1">The sequence shown here is derived from an EMBL/GenBank/DDBJ whole genome shotgun (WGS) entry which is preliminary data.</text>
</comment>
<dbReference type="AlphaFoldDB" id="A0A7C3RLI0"/>
<accession>A0A7C3RLI0</accession>